<keyword evidence="4" id="KW-1185">Reference proteome</keyword>
<sequence>MEIPALDVRDQVALVTGAARGIGRSLAVGLAHYGADVAVADLPGSMAEAEEVAAEVRSLGRRSVAVPVDVRDLGRIDGMVAQTVAALGRIDILVNNAGVQVAKPALEVTEADWDAVLDVDLKGVFFCSQRVGRVMKEQGRGSIVSIASQNGVIGYYNRAAYCSAKAGVVNLTRVLALEWAPYGIRVNAVGPTFVRTALGEQTLSNPEFRRDILSRIPLGRVAEPEEIIGAVVFLASPAASMVTGQTLLVDGGWTAQ</sequence>
<dbReference type="GO" id="GO:0016491">
    <property type="term" value="F:oxidoreductase activity"/>
    <property type="evidence" value="ECO:0007669"/>
    <property type="project" value="UniProtKB-KW"/>
</dbReference>
<protein>
    <submittedName>
        <fullName evidence="3">2-deoxy-D-gluconate 3-dehydrogenase</fullName>
    </submittedName>
</protein>
<organism evidence="3 4">
    <name type="scientific">Limnochorda pilosa</name>
    <dbReference type="NCBI Taxonomy" id="1555112"/>
    <lineage>
        <taxon>Bacteria</taxon>
        <taxon>Bacillati</taxon>
        <taxon>Bacillota</taxon>
        <taxon>Limnochordia</taxon>
        <taxon>Limnochordales</taxon>
        <taxon>Limnochordaceae</taxon>
        <taxon>Limnochorda</taxon>
    </lineage>
</organism>
<dbReference type="SUPFAM" id="SSF51735">
    <property type="entry name" value="NAD(P)-binding Rossmann-fold domains"/>
    <property type="match status" value="1"/>
</dbReference>
<dbReference type="PROSITE" id="PS00061">
    <property type="entry name" value="ADH_SHORT"/>
    <property type="match status" value="1"/>
</dbReference>
<reference evidence="4" key="1">
    <citation type="submission" date="2015-07" db="EMBL/GenBank/DDBJ databases">
        <title>Complete genome sequence and phylogenetic analysis of Limnochorda pilosa.</title>
        <authorList>
            <person name="Watanabe M."/>
            <person name="Kojima H."/>
            <person name="Fukui M."/>
        </authorList>
    </citation>
    <scope>NUCLEOTIDE SEQUENCE [LARGE SCALE GENOMIC DNA]</scope>
    <source>
        <strain evidence="4">HC45</strain>
    </source>
</reference>
<accession>A0A0K2SNM0</accession>
<dbReference type="KEGG" id="lpil:LIP_2862"/>
<dbReference type="NCBIfam" id="NF009466">
    <property type="entry name" value="PRK12826.1-2"/>
    <property type="match status" value="1"/>
</dbReference>
<dbReference type="Pfam" id="PF13561">
    <property type="entry name" value="adh_short_C2"/>
    <property type="match status" value="1"/>
</dbReference>
<keyword evidence="2" id="KW-0560">Oxidoreductase</keyword>
<dbReference type="InterPro" id="IPR036291">
    <property type="entry name" value="NAD(P)-bd_dom_sf"/>
</dbReference>
<dbReference type="EMBL" id="AP014924">
    <property type="protein sequence ID" value="BAS28691.1"/>
    <property type="molecule type" value="Genomic_DNA"/>
</dbReference>
<dbReference type="Proteomes" id="UP000065807">
    <property type="component" value="Chromosome"/>
</dbReference>
<name>A0A0K2SNM0_LIMPI</name>
<dbReference type="PANTHER" id="PTHR42879:SF2">
    <property type="entry name" value="3-OXOACYL-[ACYL-CARRIER-PROTEIN] REDUCTASE FABG"/>
    <property type="match status" value="1"/>
</dbReference>
<dbReference type="FunFam" id="3.40.50.720:FF:000084">
    <property type="entry name" value="Short-chain dehydrogenase reductase"/>
    <property type="match status" value="1"/>
</dbReference>
<dbReference type="PRINTS" id="PR00081">
    <property type="entry name" value="GDHRDH"/>
</dbReference>
<dbReference type="NCBIfam" id="NF005559">
    <property type="entry name" value="PRK07231.1"/>
    <property type="match status" value="1"/>
</dbReference>
<dbReference type="InterPro" id="IPR002347">
    <property type="entry name" value="SDR_fam"/>
</dbReference>
<evidence type="ECO:0000313" key="3">
    <source>
        <dbReference type="EMBL" id="BAS28691.1"/>
    </source>
</evidence>
<dbReference type="AlphaFoldDB" id="A0A0K2SNM0"/>
<evidence type="ECO:0000313" key="4">
    <source>
        <dbReference type="Proteomes" id="UP000065807"/>
    </source>
</evidence>
<gene>
    <name evidence="3" type="ORF">LIP_2862</name>
</gene>
<dbReference type="InterPro" id="IPR020904">
    <property type="entry name" value="Sc_DH/Rdtase_CS"/>
</dbReference>
<proteinExistence type="inferred from homology"/>
<dbReference type="InterPro" id="IPR050259">
    <property type="entry name" value="SDR"/>
</dbReference>
<evidence type="ECO:0000256" key="2">
    <source>
        <dbReference type="ARBA" id="ARBA00023002"/>
    </source>
</evidence>
<reference evidence="4" key="2">
    <citation type="journal article" date="2016" name="Int. J. Syst. Evol. Microbiol.">
        <title>Complete genome sequence and cell structure of Limnochorda pilosa, a Gram-negative spore-former within the phylum Firmicutes.</title>
        <authorList>
            <person name="Watanabe M."/>
            <person name="Kojima H."/>
            <person name="Fukui M."/>
        </authorList>
    </citation>
    <scope>NUCLEOTIDE SEQUENCE [LARGE SCALE GENOMIC DNA]</scope>
    <source>
        <strain evidence="4">HC45</strain>
    </source>
</reference>
<dbReference type="PRINTS" id="PR00080">
    <property type="entry name" value="SDRFAMILY"/>
</dbReference>
<evidence type="ECO:0000256" key="1">
    <source>
        <dbReference type="ARBA" id="ARBA00006484"/>
    </source>
</evidence>
<dbReference type="STRING" id="1555112.LIP_2862"/>
<dbReference type="RefSeq" id="WP_198409552.1">
    <property type="nucleotide sequence ID" value="NZ_AP014924.1"/>
</dbReference>
<dbReference type="Gene3D" id="3.40.50.720">
    <property type="entry name" value="NAD(P)-binding Rossmann-like Domain"/>
    <property type="match status" value="1"/>
</dbReference>
<dbReference type="PANTHER" id="PTHR42879">
    <property type="entry name" value="3-OXOACYL-(ACYL-CARRIER-PROTEIN) REDUCTASE"/>
    <property type="match status" value="1"/>
</dbReference>
<comment type="similarity">
    <text evidence="1">Belongs to the short-chain dehydrogenases/reductases (SDR) family.</text>
</comment>
<dbReference type="GO" id="GO:0008206">
    <property type="term" value="P:bile acid metabolic process"/>
    <property type="evidence" value="ECO:0007669"/>
    <property type="project" value="UniProtKB-ARBA"/>
</dbReference>